<keyword evidence="2" id="KW-1185">Reference proteome</keyword>
<evidence type="ECO:0000313" key="2">
    <source>
        <dbReference type="Proteomes" id="UP001170379"/>
    </source>
</evidence>
<sequence length="199" mass="21738">MPIQAFDSFIGGEDPAHASRLARNTAQALLHRVREADDPEVIERTVGYARTNGLADLAELWSNANPHSLAGSLWRLYLVHEAISQDPETSSYIYRRGAAVDNSIHHIVAGAVEPTGPLEIRTLTETIFRGAFHGDFEDALDRAAAFCSVMSLGSASIAADYETSNPERAAKATRRSARYLGFAKDLSASARLWRRGLLD</sequence>
<organism evidence="1 2">
    <name type="scientific">Gulosibacter molinativorax</name>
    <dbReference type="NCBI Taxonomy" id="256821"/>
    <lineage>
        <taxon>Bacteria</taxon>
        <taxon>Bacillati</taxon>
        <taxon>Actinomycetota</taxon>
        <taxon>Actinomycetes</taxon>
        <taxon>Micrococcales</taxon>
        <taxon>Microbacteriaceae</taxon>
        <taxon>Gulosibacter</taxon>
    </lineage>
</organism>
<evidence type="ECO:0000313" key="1">
    <source>
        <dbReference type="EMBL" id="MDJ1369974.1"/>
    </source>
</evidence>
<reference evidence="1" key="2">
    <citation type="journal article" date="2022" name="Sci. Rep.">
        <title>In silico prediction of the enzymes involved in the degradation of the herbicide molinate by Gulosibacter molinativorax ON4T.</title>
        <authorList>
            <person name="Lopes A.R."/>
            <person name="Bunin E."/>
            <person name="Viana A.T."/>
            <person name="Froufe H."/>
            <person name="Munoz-Merida A."/>
            <person name="Pinho D."/>
            <person name="Figueiredo J."/>
            <person name="Barroso C."/>
            <person name="Vaz-Moreira I."/>
            <person name="Bellanger X."/>
            <person name="Egas C."/>
            <person name="Nunes O.C."/>
        </authorList>
    </citation>
    <scope>NUCLEOTIDE SEQUENCE</scope>
    <source>
        <strain evidence="1">ON4</strain>
    </source>
</reference>
<reference evidence="1" key="1">
    <citation type="submission" date="2018-03" db="EMBL/GenBank/DDBJ databases">
        <authorList>
            <person name="Nunes O.C."/>
            <person name="Lopes A.R."/>
            <person name="Froufe H."/>
            <person name="Munoz-Merida A."/>
            <person name="Barroso C."/>
            <person name="Egas C."/>
        </authorList>
    </citation>
    <scope>NUCLEOTIDE SEQUENCE</scope>
    <source>
        <strain evidence="1">ON4</strain>
    </source>
</reference>
<proteinExistence type="predicted"/>
<gene>
    <name evidence="1" type="ORF">C7K25_01075</name>
</gene>
<dbReference type="EMBL" id="PXVD01000002">
    <property type="protein sequence ID" value="MDJ1369974.1"/>
    <property type="molecule type" value="Genomic_DNA"/>
</dbReference>
<dbReference type="GO" id="GO:0000428">
    <property type="term" value="C:DNA-directed RNA polymerase complex"/>
    <property type="evidence" value="ECO:0007669"/>
    <property type="project" value="UniProtKB-KW"/>
</dbReference>
<comment type="caution">
    <text evidence="1">The sequence shown here is derived from an EMBL/GenBank/DDBJ whole genome shotgun (WGS) entry which is preliminary data.</text>
</comment>
<accession>A0ABT7C5E0</accession>
<keyword evidence="1" id="KW-0240">DNA-directed RNA polymerase</keyword>
<protein>
    <submittedName>
        <fullName evidence="1">DNA-directed RNA polymerase subunit beta</fullName>
    </submittedName>
</protein>
<dbReference type="Proteomes" id="UP001170379">
    <property type="component" value="Unassembled WGS sequence"/>
</dbReference>
<name>A0ABT7C5E0_9MICO</name>
<keyword evidence="1" id="KW-0804">Transcription</keyword>